<keyword evidence="4 10" id="KW-1133">Transmembrane helix</keyword>
<keyword evidence="6 10" id="KW-0472">Membrane</keyword>
<keyword evidence="9" id="KW-0407">Ion channel</keyword>
<evidence type="ECO:0000256" key="5">
    <source>
        <dbReference type="ARBA" id="ARBA00023065"/>
    </source>
</evidence>
<evidence type="ECO:0000256" key="7">
    <source>
        <dbReference type="ARBA" id="ARBA00023173"/>
    </source>
</evidence>
<dbReference type="SUPFAM" id="SSF81340">
    <property type="entry name" value="Clc chloride channel"/>
    <property type="match status" value="1"/>
</dbReference>
<dbReference type="Gene3D" id="1.10.3080.10">
    <property type="entry name" value="Clc chloride channel"/>
    <property type="match status" value="1"/>
</dbReference>
<evidence type="ECO:0000256" key="2">
    <source>
        <dbReference type="ARBA" id="ARBA00022448"/>
    </source>
</evidence>
<gene>
    <name evidence="12" type="primary">clcA</name>
    <name evidence="12" type="ORF">MBBWO_12360</name>
</gene>
<evidence type="ECO:0000256" key="9">
    <source>
        <dbReference type="ARBA" id="ARBA00023303"/>
    </source>
</evidence>
<keyword evidence="2" id="KW-0813">Transport</keyword>
<dbReference type="Pfam" id="PF02080">
    <property type="entry name" value="TrkA_C"/>
    <property type="match status" value="1"/>
</dbReference>
<evidence type="ECO:0000256" key="8">
    <source>
        <dbReference type="ARBA" id="ARBA00023214"/>
    </source>
</evidence>
<dbReference type="InterPro" id="IPR001807">
    <property type="entry name" value="ClC"/>
</dbReference>
<sequence length="527" mass="57912">MSDNKYFLLLKNLRTIVNNPKHLSKLAIQGILVGIFAGLMVCLYRFLLSGSETVLRDLLTFINGNIFLILLWFITLTILGLITAFLVKWEPDSIGSGIPQINAEVKGFLDTNWWKVLFSKITAGILTALGGLSLGPEGPSVQIGGMSGKGVSKLFKASKTDELRLILVGSTVGITAAFNAPLAGVIFVIEEINHGFDKTLIFIALIASIVADFISKSFFGQATALNFPLETIPLSSYWIFIVLGIVLGICGYIYNVGMIKSNDFWDRFPNIPLEAKFVLIFLIAGVVGLYIPEILDGGHFMLNILDFAIPSLGILVLLLVAKYLFSVVSFSAGIPGGIFLPLLVIGAYIGAVFGSIATPFLGFEEVIIYKFIVISMAGFFAATIRAPITGVVLLSEMCGSTESLVAMLIVVIIAYSIPMLLNNRPIYESLFERLLSKNNFDIVQDTSKHVLSEYMIPFGWKYLGKTIKEVPFPKNCIVVSITRNGEYILANDDITLHYADQIYVLMDSKNYSKNNAEIEKIMDEKIK</sequence>
<evidence type="ECO:0000256" key="4">
    <source>
        <dbReference type="ARBA" id="ARBA00022989"/>
    </source>
</evidence>
<feature type="transmembrane region" description="Helical" evidence="10">
    <location>
        <begin position="26"/>
        <end position="47"/>
    </location>
</feature>
<proteinExistence type="predicted"/>
<feature type="transmembrane region" description="Helical" evidence="10">
    <location>
        <begin position="200"/>
        <end position="218"/>
    </location>
</feature>
<reference evidence="12 13" key="1">
    <citation type="submission" date="2017-03" db="EMBL/GenBank/DDBJ databases">
        <title>Genome sequence of Methanobrevibacter wosei.</title>
        <authorList>
            <person name="Poehlein A."/>
            <person name="Seedorf H."/>
            <person name="Daniel R."/>
        </authorList>
    </citation>
    <scope>NUCLEOTIDE SEQUENCE [LARGE SCALE GENOMIC DNA]</scope>
    <source>
        <strain evidence="12 13">DSM 11979</strain>
    </source>
</reference>
<keyword evidence="3 10" id="KW-0812">Transmembrane</keyword>
<keyword evidence="7" id="KW-0869">Chloride channel</keyword>
<evidence type="ECO:0000259" key="11">
    <source>
        <dbReference type="PROSITE" id="PS51202"/>
    </source>
</evidence>
<feature type="transmembrane region" description="Helical" evidence="10">
    <location>
        <begin position="238"/>
        <end position="256"/>
    </location>
</feature>
<feature type="transmembrane region" description="Helical" evidence="10">
    <location>
        <begin position="277"/>
        <end position="295"/>
    </location>
</feature>
<dbReference type="PRINTS" id="PR00762">
    <property type="entry name" value="CLCHANNEL"/>
</dbReference>
<feature type="transmembrane region" description="Helical" evidence="10">
    <location>
        <begin position="404"/>
        <end position="421"/>
    </location>
</feature>
<keyword evidence="5" id="KW-0406">Ion transport</keyword>
<evidence type="ECO:0000256" key="1">
    <source>
        <dbReference type="ARBA" id="ARBA00004141"/>
    </source>
</evidence>
<dbReference type="RefSeq" id="WP_116670005.1">
    <property type="nucleotide sequence ID" value="NZ_MZGU01000004.1"/>
</dbReference>
<evidence type="ECO:0000313" key="12">
    <source>
        <dbReference type="EMBL" id="PWB86381.1"/>
    </source>
</evidence>
<feature type="transmembrane region" description="Helical" evidence="10">
    <location>
        <begin position="307"/>
        <end position="325"/>
    </location>
</feature>
<name>A0A2U1S8M7_9EURY</name>
<evidence type="ECO:0000256" key="3">
    <source>
        <dbReference type="ARBA" id="ARBA00022692"/>
    </source>
</evidence>
<dbReference type="EMBL" id="MZGU01000004">
    <property type="protein sequence ID" value="PWB86381.1"/>
    <property type="molecule type" value="Genomic_DNA"/>
</dbReference>
<dbReference type="SUPFAM" id="SSF116726">
    <property type="entry name" value="TrkA C-terminal domain-like"/>
    <property type="match status" value="1"/>
</dbReference>
<feature type="domain" description="RCK C-terminal" evidence="11">
    <location>
        <begin position="438"/>
        <end position="524"/>
    </location>
</feature>
<dbReference type="GO" id="GO:0008324">
    <property type="term" value="F:monoatomic cation transmembrane transporter activity"/>
    <property type="evidence" value="ECO:0007669"/>
    <property type="project" value="InterPro"/>
</dbReference>
<feature type="transmembrane region" description="Helical" evidence="10">
    <location>
        <begin position="337"/>
        <end position="361"/>
    </location>
</feature>
<dbReference type="PROSITE" id="PS51202">
    <property type="entry name" value="RCK_C"/>
    <property type="match status" value="1"/>
</dbReference>
<dbReference type="Proteomes" id="UP000245577">
    <property type="component" value="Unassembled WGS sequence"/>
</dbReference>
<organism evidence="12 13">
    <name type="scientific">Methanobrevibacter woesei</name>
    <dbReference type="NCBI Taxonomy" id="190976"/>
    <lineage>
        <taxon>Archaea</taxon>
        <taxon>Methanobacteriati</taxon>
        <taxon>Methanobacteriota</taxon>
        <taxon>Methanomada group</taxon>
        <taxon>Methanobacteria</taxon>
        <taxon>Methanobacteriales</taxon>
        <taxon>Methanobacteriaceae</taxon>
        <taxon>Methanobrevibacter</taxon>
    </lineage>
</organism>
<dbReference type="CDD" id="cd01031">
    <property type="entry name" value="EriC"/>
    <property type="match status" value="1"/>
</dbReference>
<dbReference type="AlphaFoldDB" id="A0A2U1S8M7"/>
<dbReference type="InterPro" id="IPR050368">
    <property type="entry name" value="ClC-type_chloride_channel"/>
</dbReference>
<keyword evidence="8" id="KW-0868">Chloride</keyword>
<evidence type="ECO:0000256" key="6">
    <source>
        <dbReference type="ARBA" id="ARBA00023136"/>
    </source>
</evidence>
<dbReference type="PANTHER" id="PTHR43427">
    <property type="entry name" value="CHLORIDE CHANNEL PROTEIN CLC-E"/>
    <property type="match status" value="1"/>
</dbReference>
<evidence type="ECO:0000313" key="13">
    <source>
        <dbReference type="Proteomes" id="UP000245577"/>
    </source>
</evidence>
<keyword evidence="13" id="KW-1185">Reference proteome</keyword>
<accession>A0A2U1S8M7</accession>
<evidence type="ECO:0000256" key="10">
    <source>
        <dbReference type="SAM" id="Phobius"/>
    </source>
</evidence>
<comment type="caution">
    <text evidence="12">The sequence shown here is derived from an EMBL/GenBank/DDBJ whole genome shotgun (WGS) entry which is preliminary data.</text>
</comment>
<protein>
    <submittedName>
        <fullName evidence="12">H(+)/Cl(-) exchange transporter ClcA</fullName>
    </submittedName>
</protein>
<feature type="transmembrane region" description="Helical" evidence="10">
    <location>
        <begin position="67"/>
        <end position="87"/>
    </location>
</feature>
<feature type="transmembrane region" description="Helical" evidence="10">
    <location>
        <begin position="165"/>
        <end position="188"/>
    </location>
</feature>
<dbReference type="InterPro" id="IPR036721">
    <property type="entry name" value="RCK_C_sf"/>
</dbReference>
<feature type="transmembrane region" description="Helical" evidence="10">
    <location>
        <begin position="367"/>
        <end position="392"/>
    </location>
</feature>
<dbReference type="GO" id="GO:0005254">
    <property type="term" value="F:chloride channel activity"/>
    <property type="evidence" value="ECO:0007669"/>
    <property type="project" value="UniProtKB-KW"/>
</dbReference>
<dbReference type="Pfam" id="PF00654">
    <property type="entry name" value="Voltage_CLC"/>
    <property type="match status" value="1"/>
</dbReference>
<dbReference type="GO" id="GO:0034707">
    <property type="term" value="C:chloride channel complex"/>
    <property type="evidence" value="ECO:0007669"/>
    <property type="project" value="UniProtKB-KW"/>
</dbReference>
<dbReference type="InterPro" id="IPR006037">
    <property type="entry name" value="RCK_C"/>
</dbReference>
<comment type="subcellular location">
    <subcellularLocation>
        <location evidence="1">Membrane</location>
        <topology evidence="1">Multi-pass membrane protein</topology>
    </subcellularLocation>
</comment>
<dbReference type="Gene3D" id="3.30.70.1450">
    <property type="entry name" value="Regulator of K+ conductance, C-terminal domain"/>
    <property type="match status" value="1"/>
</dbReference>
<dbReference type="GO" id="GO:0006813">
    <property type="term" value="P:potassium ion transport"/>
    <property type="evidence" value="ECO:0007669"/>
    <property type="project" value="InterPro"/>
</dbReference>
<dbReference type="PANTHER" id="PTHR43427:SF6">
    <property type="entry name" value="CHLORIDE CHANNEL PROTEIN CLC-E"/>
    <property type="match status" value="1"/>
</dbReference>
<dbReference type="OrthoDB" id="89900at2157"/>
<dbReference type="InterPro" id="IPR014743">
    <property type="entry name" value="Cl-channel_core"/>
</dbReference>